<feature type="region of interest" description="Disordered" evidence="1">
    <location>
        <begin position="67"/>
        <end position="91"/>
    </location>
</feature>
<evidence type="ECO:0000256" key="1">
    <source>
        <dbReference type="SAM" id="MobiDB-lite"/>
    </source>
</evidence>
<protein>
    <submittedName>
        <fullName evidence="2">Uncharacterized protein</fullName>
    </submittedName>
</protein>
<dbReference type="Proteomes" id="UP001266305">
    <property type="component" value="Unassembled WGS sequence"/>
</dbReference>
<comment type="caution">
    <text evidence="2">The sequence shown here is derived from an EMBL/GenBank/DDBJ whole genome shotgun (WGS) entry which is preliminary data.</text>
</comment>
<gene>
    <name evidence="2" type="ORF">P7K49_026956</name>
</gene>
<feature type="non-terminal residue" evidence="2">
    <location>
        <position position="1"/>
    </location>
</feature>
<name>A0ABQ9UEV3_SAGOE</name>
<feature type="non-terminal residue" evidence="2">
    <location>
        <position position="91"/>
    </location>
</feature>
<evidence type="ECO:0000313" key="2">
    <source>
        <dbReference type="EMBL" id="KAK2095540.1"/>
    </source>
</evidence>
<dbReference type="EMBL" id="JASSZA010000013">
    <property type="protein sequence ID" value="KAK2095540.1"/>
    <property type="molecule type" value="Genomic_DNA"/>
</dbReference>
<proteinExistence type="predicted"/>
<keyword evidence="3" id="KW-1185">Reference proteome</keyword>
<sequence>TAPTRLLTPRDSTFVPWCRSSSPATYRLKIHEDFRAAASPRSAQTSRPSAPLPVGERLQPLVHSLTRVAAAGGGAGGGSEGREAGPGRARG</sequence>
<evidence type="ECO:0000313" key="3">
    <source>
        <dbReference type="Proteomes" id="UP001266305"/>
    </source>
</evidence>
<organism evidence="2 3">
    <name type="scientific">Saguinus oedipus</name>
    <name type="common">Cotton-top tamarin</name>
    <name type="synonym">Oedipomidas oedipus</name>
    <dbReference type="NCBI Taxonomy" id="9490"/>
    <lineage>
        <taxon>Eukaryota</taxon>
        <taxon>Metazoa</taxon>
        <taxon>Chordata</taxon>
        <taxon>Craniata</taxon>
        <taxon>Vertebrata</taxon>
        <taxon>Euteleostomi</taxon>
        <taxon>Mammalia</taxon>
        <taxon>Eutheria</taxon>
        <taxon>Euarchontoglires</taxon>
        <taxon>Primates</taxon>
        <taxon>Haplorrhini</taxon>
        <taxon>Platyrrhini</taxon>
        <taxon>Cebidae</taxon>
        <taxon>Callitrichinae</taxon>
        <taxon>Saguinus</taxon>
    </lineage>
</organism>
<reference evidence="2 3" key="1">
    <citation type="submission" date="2023-05" db="EMBL/GenBank/DDBJ databases">
        <title>B98-5 Cell Line De Novo Hybrid Assembly: An Optical Mapping Approach.</title>
        <authorList>
            <person name="Kananen K."/>
            <person name="Auerbach J.A."/>
            <person name="Kautto E."/>
            <person name="Blachly J.S."/>
        </authorList>
    </citation>
    <scope>NUCLEOTIDE SEQUENCE [LARGE SCALE GENOMIC DNA]</scope>
    <source>
        <strain evidence="2">B95-8</strain>
        <tissue evidence="2">Cell line</tissue>
    </source>
</reference>
<accession>A0ABQ9UEV3</accession>